<dbReference type="AlphaFoldDB" id="A0A0C3S5W6"/>
<evidence type="ECO:0000256" key="1">
    <source>
        <dbReference type="ARBA" id="ARBA00004141"/>
    </source>
</evidence>
<proteinExistence type="predicted"/>
<feature type="transmembrane region" description="Helical" evidence="6">
    <location>
        <begin position="259"/>
        <end position="279"/>
    </location>
</feature>
<organism evidence="7 8">
    <name type="scientific">Phlebiopsis gigantea (strain 11061_1 CR5-6)</name>
    <name type="common">White-rot fungus</name>
    <name type="synonym">Peniophora gigantea</name>
    <dbReference type="NCBI Taxonomy" id="745531"/>
    <lineage>
        <taxon>Eukaryota</taxon>
        <taxon>Fungi</taxon>
        <taxon>Dikarya</taxon>
        <taxon>Basidiomycota</taxon>
        <taxon>Agaricomycotina</taxon>
        <taxon>Agaricomycetes</taxon>
        <taxon>Polyporales</taxon>
        <taxon>Phanerochaetaceae</taxon>
        <taxon>Phlebiopsis</taxon>
    </lineage>
</organism>
<feature type="transmembrane region" description="Helical" evidence="6">
    <location>
        <begin position="199"/>
        <end position="220"/>
    </location>
</feature>
<evidence type="ECO:0000313" key="8">
    <source>
        <dbReference type="Proteomes" id="UP000053257"/>
    </source>
</evidence>
<dbReference type="PANTHER" id="PTHR23112">
    <property type="entry name" value="G PROTEIN-COUPLED RECEPTOR 157-RELATED"/>
    <property type="match status" value="1"/>
</dbReference>
<dbReference type="Proteomes" id="UP000053257">
    <property type="component" value="Unassembled WGS sequence"/>
</dbReference>
<dbReference type="PANTHER" id="PTHR23112:SF37">
    <property type="entry name" value="G PROTEIN-COUPLED RECEPTOR GPR1"/>
    <property type="match status" value="1"/>
</dbReference>
<feature type="transmembrane region" description="Helical" evidence="6">
    <location>
        <begin position="144"/>
        <end position="166"/>
    </location>
</feature>
<name>A0A0C3S5W6_PHLG1</name>
<dbReference type="SUPFAM" id="SSF81321">
    <property type="entry name" value="Family A G protein-coupled receptor-like"/>
    <property type="match status" value="1"/>
</dbReference>
<feature type="compositionally biased region" description="Low complexity" evidence="5">
    <location>
        <begin position="382"/>
        <end position="392"/>
    </location>
</feature>
<evidence type="ECO:0000256" key="3">
    <source>
        <dbReference type="ARBA" id="ARBA00022989"/>
    </source>
</evidence>
<keyword evidence="8" id="KW-1185">Reference proteome</keyword>
<comment type="subcellular location">
    <subcellularLocation>
        <location evidence="1">Membrane</location>
        <topology evidence="1">Multi-pass membrane protein</topology>
    </subcellularLocation>
</comment>
<evidence type="ECO:0000256" key="5">
    <source>
        <dbReference type="SAM" id="MobiDB-lite"/>
    </source>
</evidence>
<dbReference type="GO" id="GO:0005886">
    <property type="term" value="C:plasma membrane"/>
    <property type="evidence" value="ECO:0007669"/>
    <property type="project" value="TreeGrafter"/>
</dbReference>
<sequence>MSNTTATLPSGHDFLTRVALPGREASGLIVLVATSSVSAAAVVALLAAIALSAWNTRRSVNPHMFVRSHAAAYLVSLLVCDLFQAVGSLMNARWVADRAVEFGPFCQAQGVMKQIADVGTAVWALVIAVHTFWVLFLKWDLRRHVLIATMVFNWAAIGTFVIAGPATASVKENGPFYGISGYWCWIAEGYPVARIVLDYLFMFVSAGLSFVLYILVFCRIRGNLLVAGRRVRLRLHRSTDSSRGLSADDQTIAVTKQMLLYPVAYTIIILPIAVCRFAAWSGAEVPFAATIFTDSLYLLSGLVNVLLFCLTRRVLPRHSVVTHRFRASEDEEPDFESAGPASPVAAGSYLAETDAYGDEKVFKRVESPDSDADADALPPPRAIADADAARSPEIGGAPMAYPQSPLSAGGGGPVSPPPLRSAALRSNLGIQ</sequence>
<dbReference type="OrthoDB" id="100006at2759"/>
<evidence type="ECO:0000256" key="2">
    <source>
        <dbReference type="ARBA" id="ARBA00022692"/>
    </source>
</evidence>
<dbReference type="CDD" id="cd00637">
    <property type="entry name" value="7tm_classA_rhodopsin-like"/>
    <property type="match status" value="1"/>
</dbReference>
<evidence type="ECO:0000256" key="4">
    <source>
        <dbReference type="ARBA" id="ARBA00023136"/>
    </source>
</evidence>
<keyword evidence="4 6" id="KW-0472">Membrane</keyword>
<dbReference type="GO" id="GO:0004930">
    <property type="term" value="F:G protein-coupled receptor activity"/>
    <property type="evidence" value="ECO:0007669"/>
    <property type="project" value="TreeGrafter"/>
</dbReference>
<feature type="transmembrane region" description="Helical" evidence="6">
    <location>
        <begin position="72"/>
        <end position="95"/>
    </location>
</feature>
<protein>
    <submittedName>
        <fullName evidence="7">Uncharacterized protein</fullName>
    </submittedName>
</protein>
<feature type="transmembrane region" description="Helical" evidence="6">
    <location>
        <begin position="285"/>
        <end position="310"/>
    </location>
</feature>
<evidence type="ECO:0000256" key="6">
    <source>
        <dbReference type="SAM" id="Phobius"/>
    </source>
</evidence>
<accession>A0A0C3S5W6</accession>
<dbReference type="EMBL" id="KN840445">
    <property type="protein sequence ID" value="KIP11516.1"/>
    <property type="molecule type" value="Genomic_DNA"/>
</dbReference>
<feature type="transmembrane region" description="Helical" evidence="6">
    <location>
        <begin position="28"/>
        <end position="51"/>
    </location>
</feature>
<feature type="region of interest" description="Disordered" evidence="5">
    <location>
        <begin position="367"/>
        <end position="431"/>
    </location>
</feature>
<dbReference type="STRING" id="745531.A0A0C3S5W6"/>
<keyword evidence="3 6" id="KW-1133">Transmembrane helix</keyword>
<feature type="transmembrane region" description="Helical" evidence="6">
    <location>
        <begin position="115"/>
        <end position="137"/>
    </location>
</feature>
<dbReference type="GO" id="GO:0007189">
    <property type="term" value="P:adenylate cyclase-activating G protein-coupled receptor signaling pathway"/>
    <property type="evidence" value="ECO:0007669"/>
    <property type="project" value="TreeGrafter"/>
</dbReference>
<dbReference type="Gene3D" id="1.20.1070.10">
    <property type="entry name" value="Rhodopsin 7-helix transmembrane proteins"/>
    <property type="match status" value="1"/>
</dbReference>
<evidence type="ECO:0000313" key="7">
    <source>
        <dbReference type="EMBL" id="KIP11516.1"/>
    </source>
</evidence>
<keyword evidence="2 6" id="KW-0812">Transmembrane</keyword>
<dbReference type="HOGENOM" id="CLU_027149_4_0_1"/>
<gene>
    <name evidence="7" type="ORF">PHLGIDRAFT_114372</name>
</gene>
<reference evidence="7 8" key="1">
    <citation type="journal article" date="2014" name="PLoS Genet.">
        <title>Analysis of the Phlebiopsis gigantea genome, transcriptome and secretome provides insight into its pioneer colonization strategies of wood.</title>
        <authorList>
            <person name="Hori C."/>
            <person name="Ishida T."/>
            <person name="Igarashi K."/>
            <person name="Samejima M."/>
            <person name="Suzuki H."/>
            <person name="Master E."/>
            <person name="Ferreira P."/>
            <person name="Ruiz-Duenas F.J."/>
            <person name="Held B."/>
            <person name="Canessa P."/>
            <person name="Larrondo L.F."/>
            <person name="Schmoll M."/>
            <person name="Druzhinina I.S."/>
            <person name="Kubicek C.P."/>
            <person name="Gaskell J.A."/>
            <person name="Kersten P."/>
            <person name="St John F."/>
            <person name="Glasner J."/>
            <person name="Sabat G."/>
            <person name="Splinter BonDurant S."/>
            <person name="Syed K."/>
            <person name="Yadav J."/>
            <person name="Mgbeahuruike A.C."/>
            <person name="Kovalchuk A."/>
            <person name="Asiegbu F.O."/>
            <person name="Lackner G."/>
            <person name="Hoffmeister D."/>
            <person name="Rencoret J."/>
            <person name="Gutierrez A."/>
            <person name="Sun H."/>
            <person name="Lindquist E."/>
            <person name="Barry K."/>
            <person name="Riley R."/>
            <person name="Grigoriev I.V."/>
            <person name="Henrissat B."/>
            <person name="Kues U."/>
            <person name="Berka R.M."/>
            <person name="Martinez A.T."/>
            <person name="Covert S.F."/>
            <person name="Blanchette R.A."/>
            <person name="Cullen D."/>
        </authorList>
    </citation>
    <scope>NUCLEOTIDE SEQUENCE [LARGE SCALE GENOMIC DNA]</scope>
    <source>
        <strain evidence="7 8">11061_1 CR5-6</strain>
    </source>
</reference>